<dbReference type="Proteomes" id="UP001470230">
    <property type="component" value="Unassembled WGS sequence"/>
</dbReference>
<name>A0ABR2J3T8_9EUKA</name>
<dbReference type="PROSITE" id="PS50127">
    <property type="entry name" value="UBC_2"/>
    <property type="match status" value="1"/>
</dbReference>
<sequence>MINPYSDIYDPDVKIYINNAAFNYWKYLLVHFSELYPRQHPSFRLITVPYHLNVSSDGKICIHSLEKGYMSSKHVIDIIHEIKNLFYFQTFETPIHVECYDLLKNDYDKFEELVRKSAQLNAKNDFNDYVNNIVNEIPSDFTLPEEKYVPQHLFSQISGKVIKKENLFMASTGVYYDKDELKRFVESNKNPVCVITGKILTEKFEDI</sequence>
<dbReference type="Gene3D" id="3.10.110.10">
    <property type="entry name" value="Ubiquitin Conjugating Enzyme"/>
    <property type="match status" value="1"/>
</dbReference>
<evidence type="ECO:0000313" key="3">
    <source>
        <dbReference type="Proteomes" id="UP001470230"/>
    </source>
</evidence>
<dbReference type="InterPro" id="IPR016135">
    <property type="entry name" value="UBQ-conjugating_enzyme/RWD"/>
</dbReference>
<organism evidence="2 3">
    <name type="scientific">Tritrichomonas musculus</name>
    <dbReference type="NCBI Taxonomy" id="1915356"/>
    <lineage>
        <taxon>Eukaryota</taxon>
        <taxon>Metamonada</taxon>
        <taxon>Parabasalia</taxon>
        <taxon>Tritrichomonadida</taxon>
        <taxon>Tritrichomonadidae</taxon>
        <taxon>Tritrichomonas</taxon>
    </lineage>
</organism>
<feature type="domain" description="UBC core" evidence="1">
    <location>
        <begin position="1"/>
        <end position="123"/>
    </location>
</feature>
<keyword evidence="3" id="KW-1185">Reference proteome</keyword>
<comment type="caution">
    <text evidence="2">The sequence shown here is derived from an EMBL/GenBank/DDBJ whole genome shotgun (WGS) entry which is preliminary data.</text>
</comment>
<evidence type="ECO:0000259" key="1">
    <source>
        <dbReference type="PROSITE" id="PS50127"/>
    </source>
</evidence>
<dbReference type="EMBL" id="JAPFFF010000013">
    <property type="protein sequence ID" value="KAK8872213.1"/>
    <property type="molecule type" value="Genomic_DNA"/>
</dbReference>
<reference evidence="2 3" key="1">
    <citation type="submission" date="2024-04" db="EMBL/GenBank/DDBJ databases">
        <title>Tritrichomonas musculus Genome.</title>
        <authorList>
            <person name="Alves-Ferreira E."/>
            <person name="Grigg M."/>
            <person name="Lorenzi H."/>
            <person name="Galac M."/>
        </authorList>
    </citation>
    <scope>NUCLEOTIDE SEQUENCE [LARGE SCALE GENOMIC DNA]</scope>
    <source>
        <strain evidence="2 3">EAF2021</strain>
    </source>
</reference>
<gene>
    <name evidence="2" type="ORF">M9Y10_007978</name>
</gene>
<dbReference type="InterPro" id="IPR000608">
    <property type="entry name" value="UBC"/>
</dbReference>
<dbReference type="SUPFAM" id="SSF54495">
    <property type="entry name" value="UBC-like"/>
    <property type="match status" value="1"/>
</dbReference>
<proteinExistence type="predicted"/>
<accession>A0ABR2J3T8</accession>
<dbReference type="Pfam" id="PF00179">
    <property type="entry name" value="UQ_con"/>
    <property type="match status" value="1"/>
</dbReference>
<protein>
    <recommendedName>
        <fullName evidence="1">UBC core domain-containing protein</fullName>
    </recommendedName>
</protein>
<dbReference type="CDD" id="cd00195">
    <property type="entry name" value="UBCc_UEV"/>
    <property type="match status" value="1"/>
</dbReference>
<evidence type="ECO:0000313" key="2">
    <source>
        <dbReference type="EMBL" id="KAK8872213.1"/>
    </source>
</evidence>